<dbReference type="InterPro" id="IPR027417">
    <property type="entry name" value="P-loop_NTPase"/>
</dbReference>
<dbReference type="Pfam" id="PF13671">
    <property type="entry name" value="AAA_33"/>
    <property type="match status" value="1"/>
</dbReference>
<evidence type="ECO:0000313" key="1">
    <source>
        <dbReference type="EMBL" id="ADU65881.1"/>
    </source>
</evidence>
<dbReference type="Gene3D" id="3.40.50.300">
    <property type="entry name" value="P-loop containing nucleotide triphosphate hydrolases"/>
    <property type="match status" value="1"/>
</dbReference>
<organism evidence="1 2">
    <name type="scientific">Desulfurispirillum indicum (strain ATCC BAA-1389 / DSM 22839 / S5)</name>
    <dbReference type="NCBI Taxonomy" id="653733"/>
    <lineage>
        <taxon>Bacteria</taxon>
        <taxon>Pseudomonadati</taxon>
        <taxon>Chrysiogenota</taxon>
        <taxon>Chrysiogenia</taxon>
        <taxon>Chrysiogenales</taxon>
        <taxon>Chrysiogenaceae</taxon>
        <taxon>Desulfurispirillum</taxon>
    </lineage>
</organism>
<dbReference type="PANTHER" id="PTHR43883:SF1">
    <property type="entry name" value="GLUCONOKINASE"/>
    <property type="match status" value="1"/>
</dbReference>
<dbReference type="InterPro" id="IPR052732">
    <property type="entry name" value="Cell-binding_unc_protein"/>
</dbReference>
<evidence type="ECO:0000313" key="2">
    <source>
        <dbReference type="Proteomes" id="UP000002572"/>
    </source>
</evidence>
<dbReference type="SUPFAM" id="SSF52540">
    <property type="entry name" value="P-loop containing nucleoside triphosphate hydrolases"/>
    <property type="match status" value="1"/>
</dbReference>
<keyword evidence="2" id="KW-1185">Reference proteome</keyword>
<dbReference type="KEGG" id="din:Selin_1146"/>
<dbReference type="OrthoDB" id="14442at2"/>
<dbReference type="InParanoid" id="E6W4A7"/>
<evidence type="ECO:0008006" key="3">
    <source>
        <dbReference type="Google" id="ProtNLM"/>
    </source>
</evidence>
<dbReference type="AlphaFoldDB" id="E6W4A7"/>
<dbReference type="PANTHER" id="PTHR43883">
    <property type="entry name" value="SLR0207 PROTEIN"/>
    <property type="match status" value="1"/>
</dbReference>
<accession>E6W4A7</accession>
<protein>
    <recommendedName>
        <fullName evidence="3">AAA family ATPase</fullName>
    </recommendedName>
</protein>
<dbReference type="EMBL" id="CP002432">
    <property type="protein sequence ID" value="ADU65881.1"/>
    <property type="molecule type" value="Genomic_DNA"/>
</dbReference>
<name>E6W4A7_DESIS</name>
<dbReference type="Proteomes" id="UP000002572">
    <property type="component" value="Chromosome"/>
</dbReference>
<dbReference type="RefSeq" id="WP_013505762.1">
    <property type="nucleotide sequence ID" value="NC_014836.1"/>
</dbReference>
<reference evidence="1 2" key="1">
    <citation type="submission" date="2010-12" db="EMBL/GenBank/DDBJ databases">
        <title>Complete sequence of Desulfurispirillum indicum S5.</title>
        <authorList>
            <consortium name="US DOE Joint Genome Institute"/>
            <person name="Lucas S."/>
            <person name="Copeland A."/>
            <person name="Lapidus A."/>
            <person name="Cheng J.-F."/>
            <person name="Goodwin L."/>
            <person name="Pitluck S."/>
            <person name="Chertkov O."/>
            <person name="Held B."/>
            <person name="Detter J.C."/>
            <person name="Han C."/>
            <person name="Tapia R."/>
            <person name="Land M."/>
            <person name="Hauser L."/>
            <person name="Kyrpides N."/>
            <person name="Ivanova N."/>
            <person name="Mikhailova N."/>
            <person name="Haggblom M."/>
            <person name="Rauschenbach I."/>
            <person name="Bini E."/>
            <person name="Woyke T."/>
        </authorList>
    </citation>
    <scope>NUCLEOTIDE SEQUENCE [LARGE SCALE GENOMIC DNA]</scope>
    <source>
        <strain evidence="2">ATCC BAA-1389 / DSM 22839 / S5</strain>
    </source>
</reference>
<gene>
    <name evidence="1" type="ordered locus">Selin_1146</name>
</gene>
<sequence length="181" mass="20541">MIYAFCGLSGTGKSYLAHLFSEATGYPHLQSDVIRKELAGMGPLEQSASHPGSNIYTPAFSRQTYTTMIQRALEHPHAIVDATFTCQWQRNLLAGTGAPHWYILCQAPEEVIRQRIIQRQQRADNPSEADLDIYLLQKKSFEPFASHERVLRIDTYTQSPWKAVNDILQSISPEDDQKQHP</sequence>
<dbReference type="HOGENOM" id="CLU_107890_1_0_0"/>
<dbReference type="eggNOG" id="COG0645">
    <property type="taxonomic scope" value="Bacteria"/>
</dbReference>
<proteinExistence type="predicted"/>